<name>A0A8J7YIP2_9ARCH</name>
<evidence type="ECO:0000256" key="4">
    <source>
        <dbReference type="ARBA" id="ARBA00023136"/>
    </source>
</evidence>
<comment type="similarity">
    <text evidence="5">Belongs to the binding-protein-dependent transport system permease family.</text>
</comment>
<dbReference type="NCBIfam" id="NF040932">
    <property type="entry name" value="ABC_arch_GlcU"/>
    <property type="match status" value="1"/>
</dbReference>
<feature type="transmembrane region" description="Helical" evidence="5">
    <location>
        <begin position="130"/>
        <end position="155"/>
    </location>
</feature>
<dbReference type="AlphaFoldDB" id="A0A8J7YIP2"/>
<dbReference type="GO" id="GO:0055085">
    <property type="term" value="P:transmembrane transport"/>
    <property type="evidence" value="ECO:0007669"/>
    <property type="project" value="InterPro"/>
</dbReference>
<reference evidence="7" key="1">
    <citation type="submission" date="2021-04" db="EMBL/GenBank/DDBJ databases">
        <title>Genomic insights into ecological role and evolution of a novel Thermoplasmata order Candidatus Sysuiplasmatales.</title>
        <authorList>
            <person name="Yuan Y."/>
        </authorList>
    </citation>
    <scope>NUCLEOTIDE SEQUENCE</scope>
    <source>
        <strain evidence="8">TUT19-bin139</strain>
        <strain evidence="7">YP2-bin.285</strain>
    </source>
</reference>
<dbReference type="EMBL" id="JAGVSJ010000004">
    <property type="protein sequence ID" value="MBX8631457.1"/>
    <property type="molecule type" value="Genomic_DNA"/>
</dbReference>
<comment type="subcellular location">
    <subcellularLocation>
        <location evidence="5">Cell membrane</location>
        <topology evidence="5">Multi-pass membrane protein</topology>
    </subcellularLocation>
    <subcellularLocation>
        <location evidence="1">Membrane</location>
        <topology evidence="1">Multi-pass membrane protein</topology>
    </subcellularLocation>
</comment>
<sequence length="268" mass="29078">MVIVLTVLCFLSLLWLVPVYSLLINSFKSAAAVISTPVLQPSGFSLGALQIVFSEMKQSLVNSLIVTVPVAAISTFLGAMAAYYLSLKQSVFNDVVFTIIAIATFVPYQITLVPLTSLAVQLGILNTYYGLIFAFLVFYLPTGALLMSIFMAVLPKRTLEAARIDGAGDWLIFRKVVWPLVIPGAISTFMFIIVETWNNFFIPLILTSTPPMRTASVLVMSYSGSYGALYNESFAAALVSSLLPLILIVILGRYFIRGFLALGSGSKG</sequence>
<dbReference type="CDD" id="cd06261">
    <property type="entry name" value="TM_PBP2"/>
    <property type="match status" value="1"/>
</dbReference>
<dbReference type="PROSITE" id="PS50928">
    <property type="entry name" value="ABC_TM1"/>
    <property type="match status" value="1"/>
</dbReference>
<dbReference type="Proteomes" id="UP000716004">
    <property type="component" value="Unassembled WGS sequence"/>
</dbReference>
<accession>A0A8J7YIP2</accession>
<evidence type="ECO:0000313" key="9">
    <source>
        <dbReference type="Proteomes" id="UP000716004"/>
    </source>
</evidence>
<feature type="transmembrane region" description="Helical" evidence="5">
    <location>
        <begin position="91"/>
        <end position="110"/>
    </location>
</feature>
<feature type="transmembrane region" description="Helical" evidence="5">
    <location>
        <begin position="59"/>
        <end position="84"/>
    </location>
</feature>
<dbReference type="InterPro" id="IPR035906">
    <property type="entry name" value="MetI-like_sf"/>
</dbReference>
<evidence type="ECO:0000256" key="5">
    <source>
        <dbReference type="RuleBase" id="RU363032"/>
    </source>
</evidence>
<evidence type="ECO:0000313" key="7">
    <source>
        <dbReference type="EMBL" id="MBX8631457.1"/>
    </source>
</evidence>
<dbReference type="Gene3D" id="1.10.3720.10">
    <property type="entry name" value="MetI-like"/>
    <property type="match status" value="1"/>
</dbReference>
<proteinExistence type="inferred from homology"/>
<keyword evidence="5" id="KW-0813">Transport</keyword>
<dbReference type="GO" id="GO:0005886">
    <property type="term" value="C:plasma membrane"/>
    <property type="evidence" value="ECO:0007669"/>
    <property type="project" value="UniProtKB-SubCell"/>
</dbReference>
<evidence type="ECO:0000313" key="8">
    <source>
        <dbReference type="EMBL" id="MBX8643999.1"/>
    </source>
</evidence>
<dbReference type="InterPro" id="IPR054927">
    <property type="entry name" value="GlcU_transporter"/>
</dbReference>
<feature type="domain" description="ABC transmembrane type-1" evidence="6">
    <location>
        <begin position="60"/>
        <end position="251"/>
    </location>
</feature>
<dbReference type="PANTHER" id="PTHR43879:SF1">
    <property type="entry name" value="GLUCOSE IMPORT SYSTEM PERMEASE PROTEIN GLCU"/>
    <property type="match status" value="1"/>
</dbReference>
<protein>
    <submittedName>
        <fullName evidence="7">Carbohydrate ABC transporter permease</fullName>
    </submittedName>
</protein>
<organism evidence="7 9">
    <name type="scientific">Candidatus Sysuiplasma superficiale</name>
    <dbReference type="NCBI Taxonomy" id="2823368"/>
    <lineage>
        <taxon>Archaea</taxon>
        <taxon>Methanobacteriati</taxon>
        <taxon>Thermoplasmatota</taxon>
        <taxon>Thermoplasmata</taxon>
        <taxon>Candidatus Sysuiplasmatales</taxon>
        <taxon>Candidatus Sysuiplasmataceae</taxon>
        <taxon>Candidatus Sysuiplasma</taxon>
    </lineage>
</organism>
<keyword evidence="4 5" id="KW-0472">Membrane</keyword>
<evidence type="ECO:0000259" key="6">
    <source>
        <dbReference type="PROSITE" id="PS50928"/>
    </source>
</evidence>
<gene>
    <name evidence="7" type="ORF">J9259_02905</name>
    <name evidence="8" type="ORF">KIY12_04660</name>
</gene>
<evidence type="ECO:0000256" key="1">
    <source>
        <dbReference type="ARBA" id="ARBA00004141"/>
    </source>
</evidence>
<dbReference type="Pfam" id="PF00528">
    <property type="entry name" value="BPD_transp_1"/>
    <property type="match status" value="1"/>
</dbReference>
<evidence type="ECO:0000256" key="3">
    <source>
        <dbReference type="ARBA" id="ARBA00022989"/>
    </source>
</evidence>
<keyword evidence="2 5" id="KW-0812">Transmembrane</keyword>
<dbReference type="InterPro" id="IPR000515">
    <property type="entry name" value="MetI-like"/>
</dbReference>
<comment type="caution">
    <text evidence="7">The sequence shown here is derived from an EMBL/GenBank/DDBJ whole genome shotgun (WGS) entry which is preliminary data.</text>
</comment>
<dbReference type="PANTHER" id="PTHR43879">
    <property type="entry name" value="ABC TRANSPORTER PERMEASE PROTEIN"/>
    <property type="match status" value="1"/>
</dbReference>
<dbReference type="EMBL" id="JAHEAC010000032">
    <property type="protein sequence ID" value="MBX8643999.1"/>
    <property type="molecule type" value="Genomic_DNA"/>
</dbReference>
<feature type="transmembrane region" description="Helical" evidence="5">
    <location>
        <begin position="234"/>
        <end position="256"/>
    </location>
</feature>
<dbReference type="SUPFAM" id="SSF161098">
    <property type="entry name" value="MetI-like"/>
    <property type="match status" value="1"/>
</dbReference>
<evidence type="ECO:0000256" key="2">
    <source>
        <dbReference type="ARBA" id="ARBA00022692"/>
    </source>
</evidence>
<dbReference type="Proteomes" id="UP000750197">
    <property type="component" value="Unassembled WGS sequence"/>
</dbReference>
<feature type="transmembrane region" description="Helical" evidence="5">
    <location>
        <begin position="176"/>
        <end position="194"/>
    </location>
</feature>
<keyword evidence="3 5" id="KW-1133">Transmembrane helix</keyword>